<dbReference type="InterPro" id="IPR013785">
    <property type="entry name" value="Aldolase_TIM"/>
</dbReference>
<organism evidence="1">
    <name type="scientific">marine sediment metagenome</name>
    <dbReference type="NCBI Taxonomy" id="412755"/>
    <lineage>
        <taxon>unclassified sequences</taxon>
        <taxon>metagenomes</taxon>
        <taxon>ecological metagenomes</taxon>
    </lineage>
</organism>
<protein>
    <submittedName>
        <fullName evidence="1">Uncharacterized protein</fullName>
    </submittedName>
</protein>
<gene>
    <name evidence="1" type="ORF">LCGC14_0963260</name>
</gene>
<sequence>MGRNIFQSDSPIGMIKAVRAIVHENVSVDEAYEIYKQGPKGL</sequence>
<dbReference type="Gene3D" id="3.20.20.70">
    <property type="entry name" value="Aldolase class I"/>
    <property type="match status" value="1"/>
</dbReference>
<comment type="caution">
    <text evidence="1">The sequence shown here is derived from an EMBL/GenBank/DDBJ whole genome shotgun (WGS) entry which is preliminary data.</text>
</comment>
<accession>A0A0F9RKC9</accession>
<proteinExistence type="predicted"/>
<dbReference type="AlphaFoldDB" id="A0A0F9RKC9"/>
<evidence type="ECO:0000313" key="1">
    <source>
        <dbReference type="EMBL" id="KKN17693.1"/>
    </source>
</evidence>
<dbReference type="EMBL" id="LAZR01003498">
    <property type="protein sequence ID" value="KKN17693.1"/>
    <property type="molecule type" value="Genomic_DNA"/>
</dbReference>
<reference evidence="1" key="1">
    <citation type="journal article" date="2015" name="Nature">
        <title>Complex archaea that bridge the gap between prokaryotes and eukaryotes.</title>
        <authorList>
            <person name="Spang A."/>
            <person name="Saw J.H."/>
            <person name="Jorgensen S.L."/>
            <person name="Zaremba-Niedzwiedzka K."/>
            <person name="Martijn J."/>
            <person name="Lind A.E."/>
            <person name="van Eijk R."/>
            <person name="Schleper C."/>
            <person name="Guy L."/>
            <person name="Ettema T.J."/>
        </authorList>
    </citation>
    <scope>NUCLEOTIDE SEQUENCE</scope>
</reference>
<name>A0A0F9RKC9_9ZZZZ</name>